<sequence>MSLIERGGQLHAPWLQSLAADTVFPRSVGEPLPMPGQPVQAHLRELYPQYRMASLRLSYASPEQELRALYDPHRFAMTLGSLAKQLLSAKERQAAVLLQALLADRHALACYANLLLKV</sequence>
<dbReference type="Proteomes" id="UP000825591">
    <property type="component" value="Chromosome"/>
</dbReference>
<evidence type="ECO:0008006" key="3">
    <source>
        <dbReference type="Google" id="ProtNLM"/>
    </source>
</evidence>
<proteinExistence type="predicted"/>
<accession>A0ABX9B740</accession>
<reference evidence="1 2" key="1">
    <citation type="submission" date="2021-08" db="EMBL/GenBank/DDBJ databases">
        <title>Bactericidal Effect of Pseudomonas oryziphila sp. nov., a novel Pseudomonas Species Against Xanthomonas oryzae Reduces Disease Severity of Bacterial Leaf Streak of Rice.</title>
        <authorList>
            <person name="Yang R."/>
            <person name="Li S."/>
            <person name="Li Y."/>
            <person name="Yan Y."/>
            <person name="Fang Y."/>
            <person name="Zou L."/>
            <person name="Chen G."/>
        </authorList>
    </citation>
    <scope>NUCLEOTIDE SEQUENCE [LARGE SCALE GENOMIC DNA]</scope>
    <source>
        <strain evidence="1 2">DSM 17497</strain>
    </source>
</reference>
<name>A0ABX9B740_9PSED</name>
<protein>
    <recommendedName>
        <fullName evidence="3">Type III secretion protein</fullName>
    </recommendedName>
</protein>
<dbReference type="EMBL" id="CP081966">
    <property type="protein sequence ID" value="QZP28585.1"/>
    <property type="molecule type" value="Genomic_DNA"/>
</dbReference>
<dbReference type="RefSeq" id="WP_028692482.1">
    <property type="nucleotide sequence ID" value="NZ_BQIL01000019.1"/>
</dbReference>
<evidence type="ECO:0000313" key="1">
    <source>
        <dbReference type="EMBL" id="QZP28585.1"/>
    </source>
</evidence>
<gene>
    <name evidence="1" type="ORF">K5H97_09680</name>
</gene>
<keyword evidence="2" id="KW-1185">Reference proteome</keyword>
<evidence type="ECO:0000313" key="2">
    <source>
        <dbReference type="Proteomes" id="UP000825591"/>
    </source>
</evidence>
<dbReference type="InterPro" id="IPR012672">
    <property type="entry name" value="T3SS_YscX"/>
</dbReference>
<organism evidence="1 2">
    <name type="scientific">Pseudomonas mosselii</name>
    <dbReference type="NCBI Taxonomy" id="78327"/>
    <lineage>
        <taxon>Bacteria</taxon>
        <taxon>Pseudomonadati</taxon>
        <taxon>Pseudomonadota</taxon>
        <taxon>Gammaproteobacteria</taxon>
        <taxon>Pseudomonadales</taxon>
        <taxon>Pseudomonadaceae</taxon>
        <taxon>Pseudomonas</taxon>
    </lineage>
</organism>
<dbReference type="Pfam" id="PF09474">
    <property type="entry name" value="Type_III_YscX"/>
    <property type="match status" value="1"/>
</dbReference>